<dbReference type="AlphaFoldDB" id="A0A2G8KBP6"/>
<dbReference type="OrthoDB" id="416119at2759"/>
<keyword evidence="2" id="KW-0808">Transferase</keyword>
<keyword evidence="2" id="KW-0695">RNA-directed DNA polymerase</keyword>
<feature type="domain" description="Reverse transcriptase" evidence="1">
    <location>
        <begin position="330"/>
        <end position="600"/>
    </location>
</feature>
<dbReference type="Proteomes" id="UP000230750">
    <property type="component" value="Unassembled WGS sequence"/>
</dbReference>
<organism evidence="2 3">
    <name type="scientific">Stichopus japonicus</name>
    <name type="common">Sea cucumber</name>
    <dbReference type="NCBI Taxonomy" id="307972"/>
    <lineage>
        <taxon>Eukaryota</taxon>
        <taxon>Metazoa</taxon>
        <taxon>Echinodermata</taxon>
        <taxon>Eleutherozoa</taxon>
        <taxon>Echinozoa</taxon>
        <taxon>Holothuroidea</taxon>
        <taxon>Aspidochirotacea</taxon>
        <taxon>Aspidochirotida</taxon>
        <taxon>Stichopodidae</taxon>
        <taxon>Apostichopus</taxon>
    </lineage>
</organism>
<dbReference type="PROSITE" id="PS50878">
    <property type="entry name" value="RT_POL"/>
    <property type="match status" value="1"/>
</dbReference>
<reference evidence="2 3" key="1">
    <citation type="journal article" date="2017" name="PLoS Biol.">
        <title>The sea cucumber genome provides insights into morphological evolution and visceral regeneration.</title>
        <authorList>
            <person name="Zhang X."/>
            <person name="Sun L."/>
            <person name="Yuan J."/>
            <person name="Sun Y."/>
            <person name="Gao Y."/>
            <person name="Zhang L."/>
            <person name="Li S."/>
            <person name="Dai H."/>
            <person name="Hamel J.F."/>
            <person name="Liu C."/>
            <person name="Yu Y."/>
            <person name="Liu S."/>
            <person name="Lin W."/>
            <person name="Guo K."/>
            <person name="Jin S."/>
            <person name="Xu P."/>
            <person name="Storey K.B."/>
            <person name="Huan P."/>
            <person name="Zhang T."/>
            <person name="Zhou Y."/>
            <person name="Zhang J."/>
            <person name="Lin C."/>
            <person name="Li X."/>
            <person name="Xing L."/>
            <person name="Huo D."/>
            <person name="Sun M."/>
            <person name="Wang L."/>
            <person name="Mercier A."/>
            <person name="Li F."/>
            <person name="Yang H."/>
            <person name="Xiang J."/>
        </authorList>
    </citation>
    <scope>NUCLEOTIDE SEQUENCE [LARGE SCALE GENOMIC DNA]</scope>
    <source>
        <strain evidence="2">Shaxun</strain>
        <tissue evidence="2">Muscle</tissue>
    </source>
</reference>
<proteinExistence type="predicted"/>
<evidence type="ECO:0000313" key="3">
    <source>
        <dbReference type="Proteomes" id="UP000230750"/>
    </source>
</evidence>
<keyword evidence="3" id="KW-1185">Reference proteome</keyword>
<dbReference type="SUPFAM" id="SSF56672">
    <property type="entry name" value="DNA/RNA polymerases"/>
    <property type="match status" value="1"/>
</dbReference>
<dbReference type="InterPro" id="IPR043502">
    <property type="entry name" value="DNA/RNA_pol_sf"/>
</dbReference>
<dbReference type="EMBL" id="MRZV01000715">
    <property type="protein sequence ID" value="PIK45405.1"/>
    <property type="molecule type" value="Genomic_DNA"/>
</dbReference>
<keyword evidence="2" id="KW-0548">Nucleotidyltransferase</keyword>
<gene>
    <name evidence="2" type="ORF">BSL78_17736</name>
</gene>
<dbReference type="GO" id="GO:0003964">
    <property type="term" value="F:RNA-directed DNA polymerase activity"/>
    <property type="evidence" value="ECO:0007669"/>
    <property type="project" value="UniProtKB-KW"/>
</dbReference>
<comment type="caution">
    <text evidence="2">The sequence shown here is derived from an EMBL/GenBank/DDBJ whole genome shotgun (WGS) entry which is preliminary data.</text>
</comment>
<accession>A0A2G8KBP6</accession>
<protein>
    <submittedName>
        <fullName evidence="2">Reverse transcriptase</fullName>
    </submittedName>
</protein>
<dbReference type="InterPro" id="IPR000477">
    <property type="entry name" value="RT_dom"/>
</dbReference>
<evidence type="ECO:0000313" key="2">
    <source>
        <dbReference type="EMBL" id="PIK45405.1"/>
    </source>
</evidence>
<dbReference type="PANTHER" id="PTHR31635:SF196">
    <property type="entry name" value="REVERSE TRANSCRIPTASE DOMAIN-CONTAINING PROTEIN-RELATED"/>
    <property type="match status" value="1"/>
</dbReference>
<name>A0A2G8KBP6_STIJA</name>
<dbReference type="PANTHER" id="PTHR31635">
    <property type="entry name" value="REVERSE TRANSCRIPTASE DOMAIN-CONTAINING PROTEIN-RELATED"/>
    <property type="match status" value="1"/>
</dbReference>
<dbReference type="Pfam" id="PF00078">
    <property type="entry name" value="RVT_1"/>
    <property type="match status" value="1"/>
</dbReference>
<sequence>MSEQDRSGDSANTSCFVGREEINSFTGISNLSDCWLRERHSGCGHTWLHSGKGLSSRIDRIYVPIEFGTRQSSVMSFPFSDHEVLKVEVEIPIVSVRGKGYWKFNVSILTDVLFIDDFRSHYRLWRTLIPGFDSLAAWWEVVKERIKSLCIFHGVRQAREKRSVLRGVQSRCLFGDKESVSRLLAEERRGAFVRSREKVLEEGESSGNFFVIKERSCAEGKVIKEVRDSGGRVVQGEDVVGVFHEFYSNLYSVVEDNESEAQDIFLDCIHAEVADADRFRLDQPLTLWKLSLQLTVWRTISRQSIDGLPCEFYKCFFDILGLDLLELFNEIFSHGFLCNSQRTAVVTLLPKMGDPLDPANRRPISLLTVDYKIISKVLQKRISTVFSVVNDFQTCSVPGRSIHQNLFVIRDVIDYVNLKGNSCALISLDQHKAFDKVDWTFLLKVLRKMNFGEYFCKWISILYTNICSRIMINGRLSGDVFIKRGVRQGCPLSPSLYVLFIEPLARYISSFRDIRGLSLPGSSGKTVKFLQYADDATCVASCHGDVKGFFNTIDLFRRATGACINLSKTCGLKLGGFVGRKLPANINWSETAIKITGIVFGTPNSIYSNWSKKVEKMELLINMWKGRVLTLLGKVLLINGVVYPLFYFLAAVFPVPEVVVKKVLKASFSFLWSGKTELVSRKVVMLDKREGGLGLENFKLKLNAMLVRPVLSILTDDPLLCSAYLVRYFISKRLRRFQPELWSNSRPNSDQCTPSLALACDVIEYLFRNVSHFVLDVFL</sequence>
<evidence type="ECO:0000259" key="1">
    <source>
        <dbReference type="PROSITE" id="PS50878"/>
    </source>
</evidence>
<dbReference type="CDD" id="cd01650">
    <property type="entry name" value="RT_nLTR_like"/>
    <property type="match status" value="1"/>
</dbReference>
<dbReference type="STRING" id="307972.A0A2G8KBP6"/>